<dbReference type="AlphaFoldDB" id="A0A9D1IFJ6"/>
<accession>A0A9D1IFJ6</accession>
<evidence type="ECO:0000313" key="2">
    <source>
        <dbReference type="Proteomes" id="UP000824071"/>
    </source>
</evidence>
<protein>
    <submittedName>
        <fullName evidence="1">Uncharacterized protein</fullName>
    </submittedName>
</protein>
<reference evidence="1" key="1">
    <citation type="submission" date="2020-10" db="EMBL/GenBank/DDBJ databases">
        <authorList>
            <person name="Gilroy R."/>
        </authorList>
    </citation>
    <scope>NUCLEOTIDE SEQUENCE</scope>
    <source>
        <strain evidence="1">ChiGjej1B1-19959</strain>
    </source>
</reference>
<evidence type="ECO:0000313" key="1">
    <source>
        <dbReference type="EMBL" id="HIU35970.1"/>
    </source>
</evidence>
<reference evidence="1" key="2">
    <citation type="journal article" date="2021" name="PeerJ">
        <title>Extensive microbial diversity within the chicken gut microbiome revealed by metagenomics and culture.</title>
        <authorList>
            <person name="Gilroy R."/>
            <person name="Ravi A."/>
            <person name="Getino M."/>
            <person name="Pursley I."/>
            <person name="Horton D.L."/>
            <person name="Alikhan N.F."/>
            <person name="Baker D."/>
            <person name="Gharbi K."/>
            <person name="Hall N."/>
            <person name="Watson M."/>
            <person name="Adriaenssens E.M."/>
            <person name="Foster-Nyarko E."/>
            <person name="Jarju S."/>
            <person name="Secka A."/>
            <person name="Antonio M."/>
            <person name="Oren A."/>
            <person name="Chaudhuri R.R."/>
            <person name="La Ragione R."/>
            <person name="Hildebrand F."/>
            <person name="Pallen M.J."/>
        </authorList>
    </citation>
    <scope>NUCLEOTIDE SEQUENCE</scope>
    <source>
        <strain evidence="1">ChiGjej1B1-19959</strain>
    </source>
</reference>
<organism evidence="1 2">
    <name type="scientific">Candidatus Fimenecus excrementigallinarum</name>
    <dbReference type="NCBI Taxonomy" id="2840816"/>
    <lineage>
        <taxon>Bacteria</taxon>
        <taxon>Bacillati</taxon>
        <taxon>Bacillota</taxon>
        <taxon>Clostridia</taxon>
        <taxon>Candidatus Fimenecus</taxon>
    </lineage>
</organism>
<name>A0A9D1IFJ6_9FIRM</name>
<dbReference type="Proteomes" id="UP000824071">
    <property type="component" value="Unassembled WGS sequence"/>
</dbReference>
<comment type="caution">
    <text evidence="1">The sequence shown here is derived from an EMBL/GenBank/DDBJ whole genome shotgun (WGS) entry which is preliminary data.</text>
</comment>
<sequence>MTEQKILDRLHTLGIAELTEIRTLNRLNGGYVNLSCELPNGKTGKILQDDCIYYANQIEKKSDDRCYGVASDGKQLAVYEYGCAGKDAKLIAWVCV</sequence>
<dbReference type="EMBL" id="DVMW01000030">
    <property type="protein sequence ID" value="HIU35970.1"/>
    <property type="molecule type" value="Genomic_DNA"/>
</dbReference>
<gene>
    <name evidence="1" type="ORF">IAC53_05100</name>
</gene>
<proteinExistence type="predicted"/>